<feature type="compositionally biased region" description="Low complexity" evidence="1">
    <location>
        <begin position="492"/>
        <end position="504"/>
    </location>
</feature>
<sequence length="504" mass="55317">MKPGRIVALVIGCLCALLGFALLSAAVFLGWAYFTQNDDGHFTSPTQRYQSSANALVSERIDLFEEADLPQGFSTEDLGRVLLRVTSDPSNREIFVGIGPREAVEGYLSGVARTEVTEVEFGPFQPSYRQIAGDRQPETPSAQTFWSVSSTGAGTQEVQWDLQRGSWTAVVMNADGRPGVSVDIQAGARLDFLGPLALGVLLAAVVMLVVGIPLVVVGALGLGRHGPPQPHWPVQTSGIGAASAPTTPSTADTPAPSKPYPAHLRGDLDQPLSRWLWLVKWLLAIPHYVVLVFLGLGLFVTTVVAGFAILFTGRYPRGLFDFNVGVLRWLWRVQFYTYSALGTDRYPPFTLARTDYPADFDVEYPERLSRGLVLVKWWLLAIPHYLILAVLAGGWFGGWRFGVTSGDDRVPGQPWLFGSLLGVLILVAAIIILFTGRYPRPLFDFVMGINRWVYRVLAYVALLRDEYPPFRFDQGPREPHEHTPPPGPAPDDLPAAGHPQESTR</sequence>
<dbReference type="Pfam" id="PF14333">
    <property type="entry name" value="DUF4389"/>
    <property type="match status" value="2"/>
</dbReference>
<keyword evidence="2" id="KW-0812">Transmembrane</keyword>
<organism evidence="3 4">
    <name type="scientific">Rhodococcus oxybenzonivorans</name>
    <dbReference type="NCBI Taxonomy" id="1990687"/>
    <lineage>
        <taxon>Bacteria</taxon>
        <taxon>Bacillati</taxon>
        <taxon>Actinomycetota</taxon>
        <taxon>Actinomycetes</taxon>
        <taxon>Mycobacteriales</taxon>
        <taxon>Nocardiaceae</taxon>
        <taxon>Rhodococcus</taxon>
    </lineage>
</organism>
<name>A0A2S2BT83_9NOCA</name>
<dbReference type="RefSeq" id="WP_109328359.1">
    <property type="nucleotide sequence ID" value="NZ_CP021354.1"/>
</dbReference>
<evidence type="ECO:0000313" key="4">
    <source>
        <dbReference type="Proteomes" id="UP000245711"/>
    </source>
</evidence>
<feature type="region of interest" description="Disordered" evidence="1">
    <location>
        <begin position="472"/>
        <end position="504"/>
    </location>
</feature>
<evidence type="ECO:0000256" key="2">
    <source>
        <dbReference type="SAM" id="Phobius"/>
    </source>
</evidence>
<accession>A0A2S2BT83</accession>
<feature type="transmembrane region" description="Helical" evidence="2">
    <location>
        <begin position="416"/>
        <end position="435"/>
    </location>
</feature>
<feature type="transmembrane region" description="Helical" evidence="2">
    <location>
        <begin position="196"/>
        <end position="222"/>
    </location>
</feature>
<evidence type="ECO:0000313" key="3">
    <source>
        <dbReference type="EMBL" id="AWK71778.1"/>
    </source>
</evidence>
<feature type="compositionally biased region" description="Low complexity" evidence="1">
    <location>
        <begin position="241"/>
        <end position="255"/>
    </location>
</feature>
<evidence type="ECO:0000256" key="1">
    <source>
        <dbReference type="SAM" id="MobiDB-lite"/>
    </source>
</evidence>
<dbReference type="Proteomes" id="UP000245711">
    <property type="component" value="Chromosome"/>
</dbReference>
<dbReference type="AlphaFoldDB" id="A0A2S2BT83"/>
<dbReference type="InterPro" id="IPR025498">
    <property type="entry name" value="DUF4389"/>
</dbReference>
<feature type="transmembrane region" description="Helical" evidence="2">
    <location>
        <begin position="285"/>
        <end position="311"/>
    </location>
</feature>
<keyword evidence="4" id="KW-1185">Reference proteome</keyword>
<feature type="transmembrane region" description="Helical" evidence="2">
    <location>
        <begin position="377"/>
        <end position="396"/>
    </location>
</feature>
<dbReference type="EMBL" id="CP021354">
    <property type="protein sequence ID" value="AWK71778.1"/>
    <property type="molecule type" value="Genomic_DNA"/>
</dbReference>
<reference evidence="3 4" key="1">
    <citation type="submission" date="2017-05" db="EMBL/GenBank/DDBJ databases">
        <title>Isolation of Rhodococcus sp. S2-17 biodegrading of BP-3.</title>
        <authorList>
            <person name="Lee Y."/>
            <person name="Kim K.H."/>
            <person name="Chun B.H."/>
            <person name="Jung H.S."/>
            <person name="Jeon C.O."/>
        </authorList>
    </citation>
    <scope>NUCLEOTIDE SEQUENCE [LARGE SCALE GENOMIC DNA]</scope>
    <source>
        <strain evidence="3 4">S2-17</strain>
    </source>
</reference>
<feature type="compositionally biased region" description="Basic and acidic residues" evidence="1">
    <location>
        <begin position="472"/>
        <end position="483"/>
    </location>
</feature>
<gene>
    <name evidence="3" type="ORF">CBI38_09420</name>
</gene>
<keyword evidence="2" id="KW-0472">Membrane</keyword>
<keyword evidence="2" id="KW-1133">Transmembrane helix</keyword>
<dbReference type="OrthoDB" id="156718at2"/>
<dbReference type="KEGG" id="roz:CBI38_09420"/>
<feature type="transmembrane region" description="Helical" evidence="2">
    <location>
        <begin position="6"/>
        <end position="34"/>
    </location>
</feature>
<proteinExistence type="predicted"/>
<protein>
    <submittedName>
        <fullName evidence="3">DUF4389 domain-containing protein</fullName>
    </submittedName>
</protein>
<feature type="region of interest" description="Disordered" evidence="1">
    <location>
        <begin position="233"/>
        <end position="260"/>
    </location>
</feature>